<dbReference type="Gene3D" id="3.30.70.1350">
    <property type="entry name" value="Cation efflux protein, cytoplasmic domain"/>
    <property type="match status" value="1"/>
</dbReference>
<keyword evidence="3 6" id="KW-0812">Transmembrane</keyword>
<comment type="subcellular location">
    <subcellularLocation>
        <location evidence="1">Membrane</location>
        <topology evidence="1">Multi-pass membrane protein</topology>
    </subcellularLocation>
</comment>
<protein>
    <submittedName>
        <fullName evidence="9">Cation transporter</fullName>
    </submittedName>
</protein>
<evidence type="ECO:0000313" key="9">
    <source>
        <dbReference type="EMBL" id="BDH79944.1"/>
    </source>
</evidence>
<dbReference type="SUPFAM" id="SSF161111">
    <property type="entry name" value="Cation efflux protein transmembrane domain-like"/>
    <property type="match status" value="1"/>
</dbReference>
<keyword evidence="10" id="KW-1185">Reference proteome</keyword>
<evidence type="ECO:0000256" key="1">
    <source>
        <dbReference type="ARBA" id="ARBA00004141"/>
    </source>
</evidence>
<evidence type="ECO:0000256" key="4">
    <source>
        <dbReference type="ARBA" id="ARBA00022989"/>
    </source>
</evidence>
<keyword evidence="5 6" id="KW-0472">Membrane</keyword>
<accession>A0ABM7YF52</accession>
<gene>
    <name evidence="9" type="ORF">MTTB_13230</name>
</gene>
<dbReference type="InterPro" id="IPR036105">
    <property type="entry name" value="DiNase_FeMo-co_biosyn_sf"/>
</dbReference>
<feature type="transmembrane region" description="Helical" evidence="6">
    <location>
        <begin position="114"/>
        <end position="138"/>
    </location>
</feature>
<dbReference type="Proteomes" id="UP000831817">
    <property type="component" value="Chromosome"/>
</dbReference>
<dbReference type="SUPFAM" id="SSF53146">
    <property type="entry name" value="Nitrogenase accessory factor-like"/>
    <property type="match status" value="1"/>
</dbReference>
<feature type="transmembrane region" description="Helical" evidence="6">
    <location>
        <begin position="46"/>
        <end position="63"/>
    </location>
</feature>
<feature type="domain" description="Cation efflux protein cytoplasmic" evidence="8">
    <location>
        <begin position="215"/>
        <end position="290"/>
    </location>
</feature>
<proteinExistence type="predicted"/>
<evidence type="ECO:0000256" key="6">
    <source>
        <dbReference type="SAM" id="Phobius"/>
    </source>
</evidence>
<evidence type="ECO:0000256" key="2">
    <source>
        <dbReference type="ARBA" id="ARBA00022448"/>
    </source>
</evidence>
<keyword evidence="4 6" id="KW-1133">Transmembrane helix</keyword>
<dbReference type="NCBIfam" id="TIGR01297">
    <property type="entry name" value="CDF"/>
    <property type="match status" value="1"/>
</dbReference>
<dbReference type="Gene3D" id="1.20.1510.10">
    <property type="entry name" value="Cation efflux protein transmembrane domain"/>
    <property type="match status" value="1"/>
</dbReference>
<name>A0ABM7YF52_9EURY</name>
<evidence type="ECO:0000259" key="8">
    <source>
        <dbReference type="Pfam" id="PF16916"/>
    </source>
</evidence>
<feature type="transmembrane region" description="Helical" evidence="6">
    <location>
        <begin position="159"/>
        <end position="179"/>
    </location>
</feature>
<dbReference type="InterPro" id="IPR027470">
    <property type="entry name" value="Cation_efflux_CTD"/>
</dbReference>
<dbReference type="EMBL" id="AP025698">
    <property type="protein sequence ID" value="BDH79944.1"/>
    <property type="molecule type" value="Genomic_DNA"/>
</dbReference>
<feature type="domain" description="Cation efflux protein transmembrane" evidence="7">
    <location>
        <begin position="17"/>
        <end position="210"/>
    </location>
</feature>
<dbReference type="RefSeq" id="WP_248564250.1">
    <property type="nucleotide sequence ID" value="NZ_AP025698.1"/>
</dbReference>
<dbReference type="InterPro" id="IPR036837">
    <property type="entry name" value="Cation_efflux_CTD_sf"/>
</dbReference>
<evidence type="ECO:0000256" key="5">
    <source>
        <dbReference type="ARBA" id="ARBA00023136"/>
    </source>
</evidence>
<dbReference type="Gene3D" id="3.30.420.130">
    <property type="entry name" value="Dinitrogenase iron-molybdenum cofactor biosynthesis domain"/>
    <property type="match status" value="1"/>
</dbReference>
<feature type="transmembrane region" description="Helical" evidence="6">
    <location>
        <begin position="185"/>
        <end position="206"/>
    </location>
</feature>
<dbReference type="PANTHER" id="PTHR43840">
    <property type="entry name" value="MITOCHONDRIAL METAL TRANSPORTER 1-RELATED"/>
    <property type="match status" value="1"/>
</dbReference>
<feature type="transmembrane region" description="Helical" evidence="6">
    <location>
        <begin position="84"/>
        <end position="102"/>
    </location>
</feature>
<reference evidence="9 10" key="1">
    <citation type="submission" date="2022-04" db="EMBL/GenBank/DDBJ databases">
        <title>Complete genome of Methanothermobacter tenebrarum strain RMAS.</title>
        <authorList>
            <person name="Nakamura K."/>
            <person name="Oshima K."/>
            <person name="Hattori M."/>
            <person name="Kamagata Y."/>
            <person name="Takamizawa K."/>
        </authorList>
    </citation>
    <scope>NUCLEOTIDE SEQUENCE [LARGE SCALE GENOMIC DNA]</scope>
    <source>
        <strain evidence="9 10">RMAS</strain>
    </source>
</reference>
<dbReference type="SUPFAM" id="SSF160240">
    <property type="entry name" value="Cation efflux protein cytoplasmic domain-like"/>
    <property type="match status" value="1"/>
</dbReference>
<dbReference type="InterPro" id="IPR027469">
    <property type="entry name" value="Cation_efflux_TMD_sf"/>
</dbReference>
<organism evidence="9 10">
    <name type="scientific">Methanothermobacter tenebrarum</name>
    <dbReference type="NCBI Taxonomy" id="680118"/>
    <lineage>
        <taxon>Archaea</taxon>
        <taxon>Methanobacteriati</taxon>
        <taxon>Methanobacteriota</taxon>
        <taxon>Methanomada group</taxon>
        <taxon>Methanobacteria</taxon>
        <taxon>Methanobacteriales</taxon>
        <taxon>Methanobacteriaceae</taxon>
        <taxon>Methanothermobacter</taxon>
    </lineage>
</organism>
<dbReference type="Pfam" id="PF01545">
    <property type="entry name" value="Cation_efflux"/>
    <property type="match status" value="1"/>
</dbReference>
<keyword evidence="2" id="KW-0813">Transport</keyword>
<dbReference type="PANTHER" id="PTHR43840:SF15">
    <property type="entry name" value="MITOCHONDRIAL METAL TRANSPORTER 1-RELATED"/>
    <property type="match status" value="1"/>
</dbReference>
<evidence type="ECO:0000259" key="7">
    <source>
        <dbReference type="Pfam" id="PF01545"/>
    </source>
</evidence>
<feature type="transmembrane region" description="Helical" evidence="6">
    <location>
        <begin position="20"/>
        <end position="40"/>
    </location>
</feature>
<dbReference type="GeneID" id="71965852"/>
<dbReference type="InterPro" id="IPR050291">
    <property type="entry name" value="CDF_Transporter"/>
</dbReference>
<dbReference type="InterPro" id="IPR002524">
    <property type="entry name" value="Cation_efflux"/>
</dbReference>
<dbReference type="Pfam" id="PF16916">
    <property type="entry name" value="ZT_dimer"/>
    <property type="match status" value="1"/>
</dbReference>
<evidence type="ECO:0000256" key="3">
    <source>
        <dbReference type="ARBA" id="ARBA00022692"/>
    </source>
</evidence>
<evidence type="ECO:0000313" key="10">
    <source>
        <dbReference type="Proteomes" id="UP000831817"/>
    </source>
</evidence>
<sequence length="352" mass="38735">MPYNSGMNIKEGETASKYSIVSNIVLMLIKGIIGYLSGNIALIADALHSFADVFSSAAVFIGLRLSQRKPDELFPYGYYRIETLASLLVSVMIIITGLEIGWDSLIYLMHPPPVVSMAAISLVVSLIAIVVSYAVAVYKERVGEKIGSKALINDGKHSYIDAVSSTLVFTGIIGEYMGLHGFQGFAGLIIAVIIVYVGSTLTKYNLLVLLDACIDKDSLELLRKTVLSVKGVEGVHAIRIRRSGPYLFGELHIEIERSLSADKIEDIISKINSEVKRVLPSIDHLIIQPETLKKDEIVVAVPLEDNQGIDSKISLHFGRAAYFIIARTRKGDIIDYEILENPARSLKKKRKE</sequence>
<dbReference type="InterPro" id="IPR058533">
    <property type="entry name" value="Cation_efflux_TM"/>
</dbReference>